<name>A0ABV8TDL5_9ACTN</name>
<sequence>MRVPVARRAGQLTDSDFSEEDVAQFHRLMTDLAALCGAVGERRTPDGAWAPASSGLFEQFGESMQLIAEISRKLNTTRGGIRRIHGRARERGRLRSLGRIR</sequence>
<comment type="caution">
    <text evidence="1">The sequence shown here is derived from an EMBL/GenBank/DDBJ whole genome shotgun (WGS) entry which is preliminary data.</text>
</comment>
<evidence type="ECO:0008006" key="3">
    <source>
        <dbReference type="Google" id="ProtNLM"/>
    </source>
</evidence>
<protein>
    <recommendedName>
        <fullName evidence="3">WXG100 family type VII secretion target</fullName>
    </recommendedName>
</protein>
<organism evidence="1 2">
    <name type="scientific">Streptomyces andamanensis</name>
    <dbReference type="NCBI Taxonomy" id="1565035"/>
    <lineage>
        <taxon>Bacteria</taxon>
        <taxon>Bacillati</taxon>
        <taxon>Actinomycetota</taxon>
        <taxon>Actinomycetes</taxon>
        <taxon>Kitasatosporales</taxon>
        <taxon>Streptomycetaceae</taxon>
        <taxon>Streptomyces</taxon>
    </lineage>
</organism>
<dbReference type="RefSeq" id="WP_018569156.1">
    <property type="nucleotide sequence ID" value="NZ_JBHSDP010000013.1"/>
</dbReference>
<reference evidence="2" key="1">
    <citation type="journal article" date="2019" name="Int. J. Syst. Evol. Microbiol.">
        <title>The Global Catalogue of Microorganisms (GCM) 10K type strain sequencing project: providing services to taxonomists for standard genome sequencing and annotation.</title>
        <authorList>
            <consortium name="The Broad Institute Genomics Platform"/>
            <consortium name="The Broad Institute Genome Sequencing Center for Infectious Disease"/>
            <person name="Wu L."/>
            <person name="Ma J."/>
        </authorList>
    </citation>
    <scope>NUCLEOTIDE SEQUENCE [LARGE SCALE GENOMIC DNA]</scope>
    <source>
        <strain evidence="2">PCU 347</strain>
    </source>
</reference>
<accession>A0ABV8TDL5</accession>
<evidence type="ECO:0000313" key="2">
    <source>
        <dbReference type="Proteomes" id="UP001595824"/>
    </source>
</evidence>
<dbReference type="EMBL" id="JBHSDP010000013">
    <property type="protein sequence ID" value="MFC4328564.1"/>
    <property type="molecule type" value="Genomic_DNA"/>
</dbReference>
<gene>
    <name evidence="1" type="ORF">ACFPC0_12090</name>
</gene>
<keyword evidence="2" id="KW-1185">Reference proteome</keyword>
<dbReference type="Proteomes" id="UP001595824">
    <property type="component" value="Unassembled WGS sequence"/>
</dbReference>
<proteinExistence type="predicted"/>
<evidence type="ECO:0000313" key="1">
    <source>
        <dbReference type="EMBL" id="MFC4328564.1"/>
    </source>
</evidence>